<feature type="transmembrane region" description="Helical" evidence="5">
    <location>
        <begin position="46"/>
        <end position="63"/>
    </location>
</feature>
<accession>A0A1F7WIK4</accession>
<gene>
    <name evidence="7" type="ORF">A2115_02950</name>
</gene>
<feature type="transmembrane region" description="Helical" evidence="5">
    <location>
        <begin position="373"/>
        <end position="393"/>
    </location>
</feature>
<feature type="transmembrane region" description="Helical" evidence="5">
    <location>
        <begin position="432"/>
        <end position="450"/>
    </location>
</feature>
<reference evidence="7 8" key="1">
    <citation type="journal article" date="2016" name="Nat. Commun.">
        <title>Thousands of microbial genomes shed light on interconnected biogeochemical processes in an aquifer system.</title>
        <authorList>
            <person name="Anantharaman K."/>
            <person name="Brown C.T."/>
            <person name="Hug L.A."/>
            <person name="Sharon I."/>
            <person name="Castelle C.J."/>
            <person name="Probst A.J."/>
            <person name="Thomas B.C."/>
            <person name="Singh A."/>
            <person name="Wilkins M.J."/>
            <person name="Karaoz U."/>
            <person name="Brodie E.L."/>
            <person name="Williams K.H."/>
            <person name="Hubbard S.S."/>
            <person name="Banfield J.F."/>
        </authorList>
    </citation>
    <scope>NUCLEOTIDE SEQUENCE [LARGE SCALE GENOMIC DNA]</scope>
</reference>
<feature type="transmembrane region" description="Helical" evidence="5">
    <location>
        <begin position="213"/>
        <end position="240"/>
    </location>
</feature>
<dbReference type="PANTHER" id="PTHR37422">
    <property type="entry name" value="TEICHURONIC ACID BIOSYNTHESIS PROTEIN TUAE"/>
    <property type="match status" value="1"/>
</dbReference>
<comment type="subcellular location">
    <subcellularLocation>
        <location evidence="1">Membrane</location>
        <topology evidence="1">Multi-pass membrane protein</topology>
    </subcellularLocation>
</comment>
<feature type="transmembrane region" description="Helical" evidence="5">
    <location>
        <begin position="252"/>
        <end position="274"/>
    </location>
</feature>
<keyword evidence="3 5" id="KW-1133">Transmembrane helix</keyword>
<dbReference type="AlphaFoldDB" id="A0A1F7WIK4"/>
<feature type="transmembrane region" description="Helical" evidence="5">
    <location>
        <begin position="105"/>
        <end position="123"/>
    </location>
</feature>
<evidence type="ECO:0000256" key="1">
    <source>
        <dbReference type="ARBA" id="ARBA00004141"/>
    </source>
</evidence>
<dbReference type="Proteomes" id="UP000176198">
    <property type="component" value="Unassembled WGS sequence"/>
</dbReference>
<dbReference type="PANTHER" id="PTHR37422:SF23">
    <property type="entry name" value="TEICHURONIC ACID BIOSYNTHESIS PROTEIN TUAE"/>
    <property type="match status" value="1"/>
</dbReference>
<keyword evidence="2 5" id="KW-0812">Transmembrane</keyword>
<keyword evidence="4 5" id="KW-0472">Membrane</keyword>
<dbReference type="InterPro" id="IPR007016">
    <property type="entry name" value="O-antigen_ligase-rel_domated"/>
</dbReference>
<feature type="transmembrane region" description="Helical" evidence="5">
    <location>
        <begin position="405"/>
        <end position="426"/>
    </location>
</feature>
<protein>
    <recommendedName>
        <fullName evidence="6">O-antigen ligase-related domain-containing protein</fullName>
    </recommendedName>
</protein>
<sequence>MQKLFKSPDTFFKYLTALVLMAIVLYPKFPFIRIPGVQVSIRLEDFLMASLGLLLGIYLLAAAKKVLSFKIERAIVVYLAVGLVSLLSAIFLTQTVDPQVGVLHLLRRVEYFVPFLLGVVAIRRRENLEFYIKVLMVSLLVVFVYGLGQRYFSWPIIVTQNVEYSKGIALRWTAGSHVNSSFAGHYDLATFLVLILPTLISLIFLLKDLKTKIVLTVLSMGSLWLLSAAVSRISIVSYLLGTSFALLLLKKYKALVLVMIVSVVFFSFSADLLARYTRVIEVFLQKAQIQSHDIALSRVEVFAQEQDSSVKRVRLTPTPTPEPVFEDRSSSIRLNVEWPRAIRAFSKNPLLGTGYSSITLATDNDYLRALGEVGLLGFTAFLLIFLRIGSVLLTKIRSVRQMEPVQAGFTAGIAGALLGVLLNAVFIDVFEASKFAIIFWLFMGIAVGLLRNQTYVE</sequence>
<dbReference type="GO" id="GO:0016020">
    <property type="term" value="C:membrane"/>
    <property type="evidence" value="ECO:0007669"/>
    <property type="project" value="UniProtKB-SubCell"/>
</dbReference>
<feature type="transmembrane region" description="Helical" evidence="5">
    <location>
        <begin position="130"/>
        <end position="148"/>
    </location>
</feature>
<feature type="domain" description="O-antigen ligase-related" evidence="6">
    <location>
        <begin position="222"/>
        <end position="382"/>
    </location>
</feature>
<evidence type="ECO:0000313" key="7">
    <source>
        <dbReference type="EMBL" id="OGM02397.1"/>
    </source>
</evidence>
<evidence type="ECO:0000259" key="6">
    <source>
        <dbReference type="Pfam" id="PF04932"/>
    </source>
</evidence>
<evidence type="ECO:0000256" key="4">
    <source>
        <dbReference type="ARBA" id="ARBA00023136"/>
    </source>
</evidence>
<dbReference type="STRING" id="1802471.A2115_02950"/>
<dbReference type="EMBL" id="MGFJ01000022">
    <property type="protein sequence ID" value="OGM02397.1"/>
    <property type="molecule type" value="Genomic_DNA"/>
</dbReference>
<evidence type="ECO:0000256" key="3">
    <source>
        <dbReference type="ARBA" id="ARBA00022989"/>
    </source>
</evidence>
<feature type="transmembrane region" description="Helical" evidence="5">
    <location>
        <begin position="188"/>
        <end position="206"/>
    </location>
</feature>
<feature type="transmembrane region" description="Helical" evidence="5">
    <location>
        <begin position="12"/>
        <end position="34"/>
    </location>
</feature>
<name>A0A1F7WIK4_9BACT</name>
<evidence type="ECO:0000256" key="2">
    <source>
        <dbReference type="ARBA" id="ARBA00022692"/>
    </source>
</evidence>
<dbReference type="InterPro" id="IPR051533">
    <property type="entry name" value="WaaL-like"/>
</dbReference>
<proteinExistence type="predicted"/>
<feature type="transmembrane region" description="Helical" evidence="5">
    <location>
        <begin position="75"/>
        <end position="93"/>
    </location>
</feature>
<evidence type="ECO:0000313" key="8">
    <source>
        <dbReference type="Proteomes" id="UP000176198"/>
    </source>
</evidence>
<evidence type="ECO:0000256" key="5">
    <source>
        <dbReference type="SAM" id="Phobius"/>
    </source>
</evidence>
<dbReference type="Pfam" id="PF04932">
    <property type="entry name" value="Wzy_C"/>
    <property type="match status" value="1"/>
</dbReference>
<comment type="caution">
    <text evidence="7">The sequence shown here is derived from an EMBL/GenBank/DDBJ whole genome shotgun (WGS) entry which is preliminary data.</text>
</comment>
<organism evidence="7 8">
    <name type="scientific">Candidatus Woesebacteria bacterium GWA1_41_8</name>
    <dbReference type="NCBI Taxonomy" id="1802471"/>
    <lineage>
        <taxon>Bacteria</taxon>
        <taxon>Candidatus Woeseibacteriota</taxon>
    </lineage>
</organism>